<reference evidence="2 3" key="1">
    <citation type="submission" date="2019-03" db="EMBL/GenBank/DDBJ databases">
        <title>First draft genome of Liparis tanakae, snailfish: a comprehensive survey of snailfish specific genes.</title>
        <authorList>
            <person name="Kim W."/>
            <person name="Song I."/>
            <person name="Jeong J.-H."/>
            <person name="Kim D."/>
            <person name="Kim S."/>
            <person name="Ryu S."/>
            <person name="Song J.Y."/>
            <person name="Lee S.K."/>
        </authorList>
    </citation>
    <scope>NUCLEOTIDE SEQUENCE [LARGE SCALE GENOMIC DNA]</scope>
    <source>
        <tissue evidence="2">Muscle</tissue>
    </source>
</reference>
<name>A0A4Z2IQ07_9TELE</name>
<evidence type="ECO:0000313" key="2">
    <source>
        <dbReference type="EMBL" id="TNN80049.1"/>
    </source>
</evidence>
<gene>
    <name evidence="2" type="ORF">EYF80_009700</name>
</gene>
<feature type="region of interest" description="Disordered" evidence="1">
    <location>
        <begin position="1"/>
        <end position="29"/>
    </location>
</feature>
<feature type="compositionally biased region" description="Polar residues" evidence="1">
    <location>
        <begin position="1"/>
        <end position="14"/>
    </location>
</feature>
<accession>A0A4Z2IQ07</accession>
<dbReference type="AlphaFoldDB" id="A0A4Z2IQ07"/>
<proteinExistence type="predicted"/>
<sequence length="81" mass="8975">MFTGSLWPSNGSKPQSREKTAQSPRCPSGRTSLAQKVFFGLGFVWGGSSHTPRTLPLDILNMSRNLHILGYMMGYKIDENS</sequence>
<organism evidence="2 3">
    <name type="scientific">Liparis tanakae</name>
    <name type="common">Tanaka's snailfish</name>
    <dbReference type="NCBI Taxonomy" id="230148"/>
    <lineage>
        <taxon>Eukaryota</taxon>
        <taxon>Metazoa</taxon>
        <taxon>Chordata</taxon>
        <taxon>Craniata</taxon>
        <taxon>Vertebrata</taxon>
        <taxon>Euteleostomi</taxon>
        <taxon>Actinopterygii</taxon>
        <taxon>Neopterygii</taxon>
        <taxon>Teleostei</taxon>
        <taxon>Neoteleostei</taxon>
        <taxon>Acanthomorphata</taxon>
        <taxon>Eupercaria</taxon>
        <taxon>Perciformes</taxon>
        <taxon>Cottioidei</taxon>
        <taxon>Cottales</taxon>
        <taxon>Liparidae</taxon>
        <taxon>Liparis</taxon>
    </lineage>
</organism>
<dbReference type="EMBL" id="SRLO01000058">
    <property type="protein sequence ID" value="TNN80049.1"/>
    <property type="molecule type" value="Genomic_DNA"/>
</dbReference>
<comment type="caution">
    <text evidence="2">The sequence shown here is derived from an EMBL/GenBank/DDBJ whole genome shotgun (WGS) entry which is preliminary data.</text>
</comment>
<keyword evidence="3" id="KW-1185">Reference proteome</keyword>
<protein>
    <submittedName>
        <fullName evidence="2">Uncharacterized protein</fullName>
    </submittedName>
</protein>
<evidence type="ECO:0000313" key="3">
    <source>
        <dbReference type="Proteomes" id="UP000314294"/>
    </source>
</evidence>
<dbReference type="Proteomes" id="UP000314294">
    <property type="component" value="Unassembled WGS sequence"/>
</dbReference>
<evidence type="ECO:0000256" key="1">
    <source>
        <dbReference type="SAM" id="MobiDB-lite"/>
    </source>
</evidence>